<dbReference type="STRING" id="180498.A0A067KL17"/>
<evidence type="ECO:0000256" key="3">
    <source>
        <dbReference type="ARBA" id="ARBA00023315"/>
    </source>
</evidence>
<keyword evidence="2" id="KW-0808">Transferase</keyword>
<comment type="similarity">
    <text evidence="1">Belongs to the plant acyltransferase family.</text>
</comment>
<protein>
    <submittedName>
        <fullName evidence="4">Uncharacterized protein</fullName>
    </submittedName>
</protein>
<evidence type="ECO:0000256" key="1">
    <source>
        <dbReference type="ARBA" id="ARBA00009861"/>
    </source>
</evidence>
<dbReference type="Gene3D" id="3.30.559.10">
    <property type="entry name" value="Chloramphenicol acetyltransferase-like domain"/>
    <property type="match status" value="2"/>
</dbReference>
<dbReference type="PANTHER" id="PTHR31623">
    <property type="entry name" value="F21J9.9"/>
    <property type="match status" value="1"/>
</dbReference>
<keyword evidence="3" id="KW-0012">Acyltransferase</keyword>
<dbReference type="EMBL" id="KK914420">
    <property type="protein sequence ID" value="KDP36802.1"/>
    <property type="molecule type" value="Genomic_DNA"/>
</dbReference>
<dbReference type="AlphaFoldDB" id="A0A067KL17"/>
<dbReference type="PANTHER" id="PTHR31623:SF110">
    <property type="entry name" value="VINORINE SYNTHASE-LIKE"/>
    <property type="match status" value="1"/>
</dbReference>
<evidence type="ECO:0000256" key="2">
    <source>
        <dbReference type="ARBA" id="ARBA00022679"/>
    </source>
</evidence>
<name>A0A067KL17_JATCU</name>
<organism evidence="4 5">
    <name type="scientific">Jatropha curcas</name>
    <name type="common">Barbados nut</name>
    <dbReference type="NCBI Taxonomy" id="180498"/>
    <lineage>
        <taxon>Eukaryota</taxon>
        <taxon>Viridiplantae</taxon>
        <taxon>Streptophyta</taxon>
        <taxon>Embryophyta</taxon>
        <taxon>Tracheophyta</taxon>
        <taxon>Spermatophyta</taxon>
        <taxon>Magnoliopsida</taxon>
        <taxon>eudicotyledons</taxon>
        <taxon>Gunneridae</taxon>
        <taxon>Pentapetalae</taxon>
        <taxon>rosids</taxon>
        <taxon>fabids</taxon>
        <taxon>Malpighiales</taxon>
        <taxon>Euphorbiaceae</taxon>
        <taxon>Crotonoideae</taxon>
        <taxon>Jatropheae</taxon>
        <taxon>Jatropha</taxon>
    </lineage>
</organism>
<sequence>MEVQIISKENVKPSSPTPPHLKIFKLSLLDQFMPSPYAPIVLFYPMIKNTNHLDVSSKLKLLKESLSQTLTCFYPLAGIIKDDLSIECNDKGANFVEARVTCRLHEFLAQPDLMLINKFLPCQFVVNKSTVGAFVTNIQANIFDCDGIAIGICISHKILDGDALSTFLKGWTYASRGCNEAIYPKFVASFLFPANDLWLKNSSAVMWSSLLRKGNCITRRFVFDSSAIEKLKAQANSSGLQCPTRVETVSAFLWKSIMSASAKVNGFQKPSLLTHIVNLRRRMEPSLSENSLGNFLWIAAAQYTDEAKPKLSDLVSKVKEAISRIDEEFVKKIKGEEENSVLSESLKEIGEMDSYKNGRDCFGFSSWCKFGYYDADFGWGKPVWISSMGLEGSVFMNLIILVETRFGDGIEAWLTLDEQEMAILEGNQDLLKLASLNPSPLVIGNSLILT</sequence>
<accession>A0A067KL17</accession>
<keyword evidence="5" id="KW-1185">Reference proteome</keyword>
<dbReference type="GO" id="GO:0016746">
    <property type="term" value="F:acyltransferase activity"/>
    <property type="evidence" value="ECO:0007669"/>
    <property type="project" value="UniProtKB-KW"/>
</dbReference>
<reference evidence="4 5" key="1">
    <citation type="journal article" date="2014" name="PLoS ONE">
        <title>Global Analysis of Gene Expression Profiles in Physic Nut (Jatropha curcas L.) Seedlings Exposed to Salt Stress.</title>
        <authorList>
            <person name="Zhang L."/>
            <person name="Zhang C."/>
            <person name="Wu P."/>
            <person name="Chen Y."/>
            <person name="Li M."/>
            <person name="Jiang H."/>
            <person name="Wu G."/>
        </authorList>
    </citation>
    <scope>NUCLEOTIDE SEQUENCE [LARGE SCALE GENOMIC DNA]</scope>
    <source>
        <strain evidence="5">cv. GZQX0401</strain>
        <tissue evidence="4">Young leaves</tissue>
    </source>
</reference>
<dbReference type="InterPro" id="IPR023213">
    <property type="entry name" value="CAT-like_dom_sf"/>
</dbReference>
<dbReference type="Proteomes" id="UP000027138">
    <property type="component" value="Unassembled WGS sequence"/>
</dbReference>
<proteinExistence type="inferred from homology"/>
<dbReference type="OrthoDB" id="1932220at2759"/>
<evidence type="ECO:0000313" key="5">
    <source>
        <dbReference type="Proteomes" id="UP000027138"/>
    </source>
</evidence>
<gene>
    <name evidence="4" type="ORF">JCGZ_08093</name>
</gene>
<evidence type="ECO:0000313" key="4">
    <source>
        <dbReference type="EMBL" id="KDP36802.1"/>
    </source>
</evidence>
<dbReference type="KEGG" id="jcu:105635237"/>
<dbReference type="Pfam" id="PF02458">
    <property type="entry name" value="Transferase"/>
    <property type="match status" value="1"/>
</dbReference>